<feature type="region of interest" description="Disordered" evidence="1">
    <location>
        <begin position="398"/>
        <end position="494"/>
    </location>
</feature>
<feature type="compositionally biased region" description="Low complexity" evidence="1">
    <location>
        <begin position="139"/>
        <end position="160"/>
    </location>
</feature>
<feature type="compositionally biased region" description="Low complexity" evidence="1">
    <location>
        <begin position="411"/>
        <end position="425"/>
    </location>
</feature>
<proteinExistence type="predicted"/>
<feature type="region of interest" description="Disordered" evidence="1">
    <location>
        <begin position="760"/>
        <end position="782"/>
    </location>
</feature>
<feature type="compositionally biased region" description="Low complexity" evidence="1">
    <location>
        <begin position="835"/>
        <end position="846"/>
    </location>
</feature>
<dbReference type="Proteomes" id="UP000323386">
    <property type="component" value="Unassembled WGS sequence"/>
</dbReference>
<keyword evidence="3" id="KW-1185">Reference proteome</keyword>
<evidence type="ECO:0000313" key="2">
    <source>
        <dbReference type="EMBL" id="SPO38261.1"/>
    </source>
</evidence>
<accession>A0A5C3F4V4</accession>
<evidence type="ECO:0000256" key="1">
    <source>
        <dbReference type="SAM" id="MobiDB-lite"/>
    </source>
</evidence>
<evidence type="ECO:0000313" key="3">
    <source>
        <dbReference type="Proteomes" id="UP000323386"/>
    </source>
</evidence>
<gene>
    <name evidence="2" type="ORF">PSFLO_03738</name>
</gene>
<feature type="region of interest" description="Disordered" evidence="1">
    <location>
        <begin position="244"/>
        <end position="340"/>
    </location>
</feature>
<feature type="compositionally biased region" description="Basic and acidic residues" evidence="1">
    <location>
        <begin position="433"/>
        <end position="447"/>
    </location>
</feature>
<protein>
    <submittedName>
        <fullName evidence="2">Uncharacterized protein</fullName>
    </submittedName>
</protein>
<feature type="compositionally biased region" description="Basic and acidic residues" evidence="1">
    <location>
        <begin position="825"/>
        <end position="834"/>
    </location>
</feature>
<feature type="region of interest" description="Disordered" evidence="1">
    <location>
        <begin position="127"/>
        <end position="209"/>
    </location>
</feature>
<feature type="compositionally biased region" description="Low complexity" evidence="1">
    <location>
        <begin position="325"/>
        <end position="340"/>
    </location>
</feature>
<feature type="region of interest" description="Disordered" evidence="1">
    <location>
        <begin position="535"/>
        <end position="557"/>
    </location>
</feature>
<feature type="region of interest" description="Disordered" evidence="1">
    <location>
        <begin position="973"/>
        <end position="995"/>
    </location>
</feature>
<feature type="compositionally biased region" description="Basic residues" evidence="1">
    <location>
        <begin position="190"/>
        <end position="202"/>
    </location>
</feature>
<feature type="compositionally biased region" description="Polar residues" evidence="1">
    <location>
        <begin position="475"/>
        <end position="485"/>
    </location>
</feature>
<feature type="region of interest" description="Disordered" evidence="1">
    <location>
        <begin position="825"/>
        <end position="861"/>
    </location>
</feature>
<feature type="region of interest" description="Disordered" evidence="1">
    <location>
        <begin position="1094"/>
        <end position="1134"/>
    </location>
</feature>
<feature type="compositionally biased region" description="Polar residues" evidence="1">
    <location>
        <begin position="302"/>
        <end position="314"/>
    </location>
</feature>
<feature type="compositionally biased region" description="Low complexity" evidence="1">
    <location>
        <begin position="973"/>
        <end position="982"/>
    </location>
</feature>
<feature type="compositionally biased region" description="Basic and acidic residues" evidence="1">
    <location>
        <begin position="852"/>
        <end position="861"/>
    </location>
</feature>
<feature type="region of interest" description="Disordered" evidence="1">
    <location>
        <begin position="42"/>
        <end position="73"/>
    </location>
</feature>
<reference evidence="2 3" key="1">
    <citation type="submission" date="2018-03" db="EMBL/GenBank/DDBJ databases">
        <authorList>
            <person name="Guldener U."/>
        </authorList>
    </citation>
    <scope>NUCLEOTIDE SEQUENCE [LARGE SCALE GENOMIC DNA]</scope>
    <source>
        <strain evidence="2 3">DAOM196992</strain>
    </source>
</reference>
<dbReference type="EMBL" id="OOIP01000009">
    <property type="protein sequence ID" value="SPO38261.1"/>
    <property type="molecule type" value="Genomic_DNA"/>
</dbReference>
<feature type="compositionally biased region" description="Polar residues" evidence="1">
    <location>
        <begin position="458"/>
        <end position="467"/>
    </location>
</feature>
<feature type="compositionally biased region" description="Low complexity" evidence="1">
    <location>
        <begin position="46"/>
        <end position="66"/>
    </location>
</feature>
<feature type="compositionally biased region" description="Basic and acidic residues" evidence="1">
    <location>
        <begin position="760"/>
        <end position="772"/>
    </location>
</feature>
<name>A0A5C3F4V4_9BASI</name>
<feature type="region of interest" description="Disordered" evidence="1">
    <location>
        <begin position="655"/>
        <end position="720"/>
    </location>
</feature>
<sequence length="1282" mass="136382">MPIPILRIWGGLGEWDHMLADSFISYTMRRHPEGLTYVENTEAAQGPDDSGSAGAADSESSPAEPAVGGLEDQVPISTMTDDANMLCDPFREIGFKRRASGCPSSGHVHGPHGRGSAMLAMTLTLDPNRHRSTPSGRGSPADAASDDLSAPKKASQQAEAAAEHEAKEPPSAAVPIISALEAGGPATPAAKRKKTKKKRKGKATALEEPALDQAIASSLVGDGREPRSDLGISRSEAVADLADASTTSNLPAEVDVPLKHSQGDCTPRNNRLFDVASATSISTPTPRRVETMSQPPREPKSSKASRNQGKQQLMASWDTDASFHTAKAPPSPGSTAAATVALSSEDAATLSESGLISIQAFEFTPYASPERQQPLNGAEREGSAPSVGAVELNEARSLPTGAFGGSSSAMLTPSDLPPTSDLPPSVCNSAGVQEHRLESSTELDLRLRRPSSRLSHSQQWSDVTADSSHPGKFGHSTSQATAQTPRTRDTSPEASAMVVRDGLCELRAKTIAPAAPAPGAAAVAPAGHGVAFDRTRQGEDPPASPVSTSCSDTPRGPRVMWPSAMSRNCMVTAQEEESQAPAASLDDPIRLETGCQRARPIDTLLGSYEEESDKLSRFRRTLEWAADIAQRVETPGRRQPSISAANTMIKSASIGAPQPSLVPARTSQPQHLHDVDQPTQPHDTDQPCFDNFRSIAAPCIPGYTAVPRPSSPGDSSDRQHRQQLPLLLPDFKGDWVHASGTLEDRLGGLEWLDLESPRLHDDGSDWEQREHGSPQMPAPGPRIQSKVANVAGETPPIYPSGLEPPVAAGCPYLQLPILDRWTSAADDHDGREADGSLSSSSSSGSSAACLNPDDHESDDGKRSHLMLCTQQAYEAATRSLEERCQDPASHSEASHQDNRVWLYGLESLGLDEKHAIDRFLYTPEGMAMPAPSWHNPVDEGILDGGAGGGVEESGLSYAEMNELDNMIALPPSRRSPPLAASRCSDSGSPPTFAPAMADSLEQLPVLEPSNELESPLLSSHSLAASFDNWTSAEPATPRLVWAEQGHPHAALFDCDEASQDSSRAIHAYAKDASCGNSTSPPFGAIASGCEPAPYEPWRNRREQPPGHAGRASMDMPRHHGERPIQQPNHAGPRTHPLVLTQDRRPSPPGHVSALPAGGAVMDSTRPSQADAIATWDEGLHRFAHFSQIEATLRAERDALYEISCERRRDDQLLSPALSASLASRLQEDGGLGDESAIGLNLRELREAEAKLLRGETDGLTQAHLIHILRVCPGVAAVAVLWS</sequence>
<organism evidence="2 3">
    <name type="scientific">Pseudozyma flocculosa</name>
    <dbReference type="NCBI Taxonomy" id="84751"/>
    <lineage>
        <taxon>Eukaryota</taxon>
        <taxon>Fungi</taxon>
        <taxon>Dikarya</taxon>
        <taxon>Basidiomycota</taxon>
        <taxon>Ustilaginomycotina</taxon>
        <taxon>Ustilaginomycetes</taxon>
        <taxon>Ustilaginales</taxon>
        <taxon>Ustilaginaceae</taxon>
        <taxon>Pseudozyma</taxon>
    </lineage>
</organism>